<proteinExistence type="predicted"/>
<protein>
    <submittedName>
        <fullName evidence="6">Patatin family protein</fullName>
    </submittedName>
</protein>
<name>A0A4Y3IMB7_9VIBR</name>
<dbReference type="GO" id="GO:0016787">
    <property type="term" value="F:hydrolase activity"/>
    <property type="evidence" value="ECO:0007669"/>
    <property type="project" value="UniProtKB-UniRule"/>
</dbReference>
<accession>A0A4Y3IMB7</accession>
<dbReference type="EMBL" id="BJLH01000007">
    <property type="protein sequence ID" value="GEA60649.1"/>
    <property type="molecule type" value="Genomic_DNA"/>
</dbReference>
<dbReference type="PANTHER" id="PTHR14226:SF25">
    <property type="entry name" value="PHOSPHOESTERASE"/>
    <property type="match status" value="1"/>
</dbReference>
<keyword evidence="7" id="KW-1185">Reference proteome</keyword>
<feature type="active site" description="Proton acceptor" evidence="4">
    <location>
        <position position="185"/>
    </location>
</feature>
<feature type="active site" description="Nucleophile" evidence="4">
    <location>
        <position position="63"/>
    </location>
</feature>
<dbReference type="InterPro" id="IPR045943">
    <property type="entry name" value="DUF6363"/>
</dbReference>
<dbReference type="Gene3D" id="3.40.1090.10">
    <property type="entry name" value="Cytosolic phospholipase A2 catalytic domain"/>
    <property type="match status" value="2"/>
</dbReference>
<evidence type="ECO:0000256" key="3">
    <source>
        <dbReference type="ARBA" id="ARBA00023098"/>
    </source>
</evidence>
<evidence type="ECO:0000259" key="5">
    <source>
        <dbReference type="PROSITE" id="PS51635"/>
    </source>
</evidence>
<feature type="short sequence motif" description="DGA/G" evidence="4">
    <location>
        <begin position="185"/>
        <end position="187"/>
    </location>
</feature>
<gene>
    <name evidence="6" type="ORF">VCO01S_18420</name>
</gene>
<dbReference type="InterPro" id="IPR002641">
    <property type="entry name" value="PNPLA_dom"/>
</dbReference>
<dbReference type="PROSITE" id="PS51635">
    <property type="entry name" value="PNPLA"/>
    <property type="match status" value="1"/>
</dbReference>
<dbReference type="Pfam" id="PF19890">
    <property type="entry name" value="DUF6363"/>
    <property type="match status" value="1"/>
</dbReference>
<evidence type="ECO:0000256" key="1">
    <source>
        <dbReference type="ARBA" id="ARBA00022801"/>
    </source>
</evidence>
<dbReference type="SUPFAM" id="SSF52151">
    <property type="entry name" value="FabD/lysophospholipase-like"/>
    <property type="match status" value="1"/>
</dbReference>
<dbReference type="GO" id="GO:0016042">
    <property type="term" value="P:lipid catabolic process"/>
    <property type="evidence" value="ECO:0007669"/>
    <property type="project" value="UniProtKB-UniRule"/>
</dbReference>
<dbReference type="InterPro" id="IPR016035">
    <property type="entry name" value="Acyl_Trfase/lysoPLipase"/>
</dbReference>
<dbReference type="InterPro" id="IPR037483">
    <property type="entry name" value="YjjU-like"/>
</dbReference>
<evidence type="ECO:0000256" key="4">
    <source>
        <dbReference type="PROSITE-ProRule" id="PRU01161"/>
    </source>
</evidence>
<dbReference type="RefSeq" id="WP_141271053.1">
    <property type="nucleotide sequence ID" value="NZ_BJLH01000007.1"/>
</dbReference>
<organism evidence="6 7">
    <name type="scientific">Vibrio comitans NBRC 102076</name>
    <dbReference type="NCBI Taxonomy" id="1219078"/>
    <lineage>
        <taxon>Bacteria</taxon>
        <taxon>Pseudomonadati</taxon>
        <taxon>Pseudomonadota</taxon>
        <taxon>Gammaproteobacteria</taxon>
        <taxon>Vibrionales</taxon>
        <taxon>Vibrionaceae</taxon>
        <taxon>Vibrio</taxon>
    </lineage>
</organism>
<dbReference type="InterPro" id="IPR050301">
    <property type="entry name" value="NTE"/>
</dbReference>
<keyword evidence="1 4" id="KW-0378">Hydrolase</keyword>
<dbReference type="AlphaFoldDB" id="A0A4Y3IMB7"/>
<evidence type="ECO:0000313" key="6">
    <source>
        <dbReference type="EMBL" id="GEA60649.1"/>
    </source>
</evidence>
<keyword evidence="2 4" id="KW-0442">Lipid degradation</keyword>
<feature type="domain" description="PNPLA" evidence="5">
    <location>
        <begin position="29"/>
        <end position="198"/>
    </location>
</feature>
<dbReference type="OrthoDB" id="9802424at2"/>
<sequence>MDNSGLVWGNDALYKQQMFAEYINGKNALVAQGGGQRSIFTAGVLDAFLYSNFDPFSTFYGTSAGALNLCAYLCRQPEIGKSFLLDLTTDDRFFNLFSFVRQKHYIGLDWALNKICSSPYKLDIDMGKEMLVGREAYAAVTRADNFHDDYLPMLATDWLDVIRATCAIPNLVSRPISVAGKEFVDGGVSASVPVQEAWRQGARCIIVIRTELPEHPLLSGQEATELASKHDKEVWYRSPIDNIQSFWNEKVDQGKKSIEDFIDERVGKSGSDKSLSRLELLNGGRWLFGADNVYRLSHLLGTKLDAGLADMLMVHYQTYALTQEFISNPPEDCYVMQIIPEEPLRSSSLMSSTEDLLFDYQQGLNSGYRFIDEYQSTRKLKIKKGAHVNLMLNR</sequence>
<reference evidence="6 7" key="1">
    <citation type="submission" date="2019-06" db="EMBL/GenBank/DDBJ databases">
        <title>Whole genome shotgun sequence of Vibrio comitans NBRC 102076.</title>
        <authorList>
            <person name="Hosoyama A."/>
            <person name="Uohara A."/>
            <person name="Ohji S."/>
            <person name="Ichikawa N."/>
        </authorList>
    </citation>
    <scope>NUCLEOTIDE SEQUENCE [LARGE SCALE GENOMIC DNA]</scope>
    <source>
        <strain evidence="6 7">NBRC 102076</strain>
    </source>
</reference>
<dbReference type="Proteomes" id="UP000318242">
    <property type="component" value="Unassembled WGS sequence"/>
</dbReference>
<dbReference type="CDD" id="cd07208">
    <property type="entry name" value="Pat_hypo_Ecoli_yjju_like"/>
    <property type="match status" value="1"/>
</dbReference>
<evidence type="ECO:0000313" key="7">
    <source>
        <dbReference type="Proteomes" id="UP000318242"/>
    </source>
</evidence>
<dbReference type="Pfam" id="PF01734">
    <property type="entry name" value="Patatin"/>
    <property type="match status" value="1"/>
</dbReference>
<dbReference type="PANTHER" id="PTHR14226">
    <property type="entry name" value="NEUROPATHY TARGET ESTERASE/SWISS CHEESE D.MELANOGASTER"/>
    <property type="match status" value="1"/>
</dbReference>
<comment type="caution">
    <text evidence="4">Lacks conserved residue(s) required for the propagation of feature annotation.</text>
</comment>
<keyword evidence="3 4" id="KW-0443">Lipid metabolism</keyword>
<feature type="short sequence motif" description="GXSXG" evidence="4">
    <location>
        <begin position="61"/>
        <end position="65"/>
    </location>
</feature>
<comment type="caution">
    <text evidence="6">The sequence shown here is derived from an EMBL/GenBank/DDBJ whole genome shotgun (WGS) entry which is preliminary data.</text>
</comment>
<evidence type="ECO:0000256" key="2">
    <source>
        <dbReference type="ARBA" id="ARBA00022963"/>
    </source>
</evidence>